<dbReference type="Gene3D" id="1.10.1530.10">
    <property type="match status" value="1"/>
</dbReference>
<dbReference type="InterPro" id="IPR003767">
    <property type="entry name" value="Malate/L-lactate_DH-like"/>
</dbReference>
<dbReference type="Proteomes" id="UP000005496">
    <property type="component" value="Unassembled WGS sequence"/>
</dbReference>
<dbReference type="eggNOG" id="COG2055">
    <property type="taxonomic scope" value="Bacteria"/>
</dbReference>
<dbReference type="Gene3D" id="3.30.1370.60">
    <property type="entry name" value="Hypothetical oxidoreductase yiak, domain 2"/>
    <property type="match status" value="1"/>
</dbReference>
<dbReference type="AlphaFoldDB" id="D6SU68"/>
<dbReference type="PANTHER" id="PTHR11091:SF0">
    <property type="entry name" value="MALATE DEHYDROGENASE"/>
    <property type="match status" value="1"/>
</dbReference>
<comment type="similarity">
    <text evidence="1">Belongs to the LDH2/MDH2 oxidoreductase family.</text>
</comment>
<proteinExistence type="inferred from homology"/>
<dbReference type="InterPro" id="IPR043143">
    <property type="entry name" value="Mal/L-sulf/L-lact_DH-like_NADP"/>
</dbReference>
<name>D6SU68_9BACT</name>
<sequence>MEQKVTISAVRNISKQILIHVGVSPEHTEIIVDSIVYAHQSGKGTHGLGRLPLYVKKIQAGFMAAETSTDLVKDTPVLAVMDAKNGFGQVAATKAMDLCINKANYYGIGLVGVRRSNNFGTASFITEQAAAKGMIGIVLGNSGPAIAPTGGSHPLFGTNPLGIAFPNPVGEFPISLDMATSVVARGKVRQAAKSNEKIPFGWALDGNGQPTCDPFQALEGSMIPIGDHKGYGLSLAIDILAGLLTGSAFGGDVHPLGDMSANSNYGHLCMTINVDFFMTIDEWSQKIAYLVSSIKSCGDPEKIRIHGESSHRSIRNSKEYVLVKNRVINDIESSASSLGIEVRWT</sequence>
<accession>D6SU68</accession>
<keyword evidence="4" id="KW-1185">Reference proteome</keyword>
<evidence type="ECO:0000313" key="4">
    <source>
        <dbReference type="Proteomes" id="UP000005496"/>
    </source>
</evidence>
<dbReference type="Pfam" id="PF02615">
    <property type="entry name" value="Ldh_2"/>
    <property type="match status" value="1"/>
</dbReference>
<dbReference type="EMBL" id="ACJN02000004">
    <property type="protein sequence ID" value="EFI32848.1"/>
    <property type="molecule type" value="Genomic_DNA"/>
</dbReference>
<dbReference type="PANTHER" id="PTHR11091">
    <property type="entry name" value="OXIDOREDUCTASE-RELATED"/>
    <property type="match status" value="1"/>
</dbReference>
<protein>
    <submittedName>
        <fullName evidence="3">Malate/L-lactate dehydrogenase</fullName>
    </submittedName>
</protein>
<evidence type="ECO:0000313" key="3">
    <source>
        <dbReference type="EMBL" id="EFI32848.1"/>
    </source>
</evidence>
<reference evidence="3" key="1">
    <citation type="submission" date="2010-05" db="EMBL/GenBank/DDBJ databases">
        <title>The draft genome of Desulfonatronospira thiodismutans ASO3-1.</title>
        <authorList>
            <consortium name="US DOE Joint Genome Institute (JGI-PGF)"/>
            <person name="Lucas S."/>
            <person name="Copeland A."/>
            <person name="Lapidus A."/>
            <person name="Cheng J.-F."/>
            <person name="Bruce D."/>
            <person name="Goodwin L."/>
            <person name="Pitluck S."/>
            <person name="Chertkov O."/>
            <person name="Brettin T."/>
            <person name="Detter J.C."/>
            <person name="Han C."/>
            <person name="Land M.L."/>
            <person name="Hauser L."/>
            <person name="Kyrpides N."/>
            <person name="Mikhailova N."/>
            <person name="Muyzer G."/>
            <person name="Woyke T."/>
        </authorList>
    </citation>
    <scope>NUCLEOTIDE SEQUENCE [LARGE SCALE GENOMIC DNA]</scope>
    <source>
        <strain evidence="3">ASO3-1</strain>
    </source>
</reference>
<keyword evidence="2" id="KW-0560">Oxidoreductase</keyword>
<dbReference type="GO" id="GO:0016491">
    <property type="term" value="F:oxidoreductase activity"/>
    <property type="evidence" value="ECO:0007669"/>
    <property type="project" value="UniProtKB-KW"/>
</dbReference>
<evidence type="ECO:0000256" key="1">
    <source>
        <dbReference type="ARBA" id="ARBA00006056"/>
    </source>
</evidence>
<dbReference type="InterPro" id="IPR036111">
    <property type="entry name" value="Mal/L-sulfo/L-lacto_DH-like_sf"/>
</dbReference>
<dbReference type="SUPFAM" id="SSF89733">
    <property type="entry name" value="L-sulfolactate dehydrogenase-like"/>
    <property type="match status" value="1"/>
</dbReference>
<comment type="caution">
    <text evidence="3">The sequence shown here is derived from an EMBL/GenBank/DDBJ whole genome shotgun (WGS) entry which is preliminary data.</text>
</comment>
<organism evidence="3 4">
    <name type="scientific">Desulfonatronospira thiodismutans ASO3-1</name>
    <dbReference type="NCBI Taxonomy" id="555779"/>
    <lineage>
        <taxon>Bacteria</taxon>
        <taxon>Pseudomonadati</taxon>
        <taxon>Thermodesulfobacteriota</taxon>
        <taxon>Desulfovibrionia</taxon>
        <taxon>Desulfovibrionales</taxon>
        <taxon>Desulfonatronovibrionaceae</taxon>
        <taxon>Desulfonatronospira</taxon>
    </lineage>
</organism>
<evidence type="ECO:0000256" key="2">
    <source>
        <dbReference type="ARBA" id="ARBA00023002"/>
    </source>
</evidence>
<dbReference type="InterPro" id="IPR043144">
    <property type="entry name" value="Mal/L-sulf/L-lact_DH-like_ah"/>
</dbReference>
<gene>
    <name evidence="3" type="ORF">Dthio_PD0155</name>
</gene>